<keyword evidence="4" id="KW-1185">Reference proteome</keyword>
<evidence type="ECO:0000259" key="2">
    <source>
        <dbReference type="Pfam" id="PF05627"/>
    </source>
</evidence>
<feature type="compositionally biased region" description="Polar residues" evidence="1">
    <location>
        <begin position="71"/>
        <end position="80"/>
    </location>
</feature>
<reference evidence="3" key="1">
    <citation type="submission" date="2023-10" db="EMBL/GenBank/DDBJ databases">
        <authorList>
            <person name="Domelevo Entfellner J.-B."/>
        </authorList>
    </citation>
    <scope>NUCLEOTIDE SEQUENCE</scope>
</reference>
<accession>A0AA86T0Z7</accession>
<evidence type="ECO:0000313" key="3">
    <source>
        <dbReference type="EMBL" id="CAJ1962592.1"/>
    </source>
</evidence>
<feature type="compositionally biased region" description="Low complexity" evidence="1">
    <location>
        <begin position="134"/>
        <end position="154"/>
    </location>
</feature>
<evidence type="ECO:0000256" key="1">
    <source>
        <dbReference type="SAM" id="MobiDB-lite"/>
    </source>
</evidence>
<dbReference type="EMBL" id="OY731403">
    <property type="protein sequence ID" value="CAJ1962592.1"/>
    <property type="molecule type" value="Genomic_DNA"/>
</dbReference>
<feature type="domain" description="RIN4 pathogenic type III effector avirulence factor Avr cleavage site" evidence="2">
    <location>
        <begin position="3"/>
        <end position="32"/>
    </location>
</feature>
<evidence type="ECO:0000313" key="4">
    <source>
        <dbReference type="Proteomes" id="UP001189624"/>
    </source>
</evidence>
<organism evidence="3 4">
    <name type="scientific">Sphenostylis stenocarpa</name>
    <dbReference type="NCBI Taxonomy" id="92480"/>
    <lineage>
        <taxon>Eukaryota</taxon>
        <taxon>Viridiplantae</taxon>
        <taxon>Streptophyta</taxon>
        <taxon>Embryophyta</taxon>
        <taxon>Tracheophyta</taxon>
        <taxon>Spermatophyta</taxon>
        <taxon>Magnoliopsida</taxon>
        <taxon>eudicotyledons</taxon>
        <taxon>Gunneridae</taxon>
        <taxon>Pentapetalae</taxon>
        <taxon>rosids</taxon>
        <taxon>fabids</taxon>
        <taxon>Fabales</taxon>
        <taxon>Fabaceae</taxon>
        <taxon>Papilionoideae</taxon>
        <taxon>50 kb inversion clade</taxon>
        <taxon>NPAAA clade</taxon>
        <taxon>indigoferoid/millettioid clade</taxon>
        <taxon>Phaseoleae</taxon>
        <taxon>Sphenostylis</taxon>
    </lineage>
</organism>
<dbReference type="Gramene" id="rna-AYBTSS11_LOCUS19331">
    <property type="protein sequence ID" value="CAJ1962592.1"/>
    <property type="gene ID" value="gene-AYBTSS11_LOCUS19331"/>
</dbReference>
<gene>
    <name evidence="3" type="ORF">AYBTSS11_LOCUS19331</name>
</gene>
<sequence length="186" mass="20725">MAQHSRHVPKFGNWDTDNVPYTAYFEHARREKGGVMMNPNDPFKNPEAFNHTCMRVGKNVDADEVMGSHGYSHNGNSLKNGSFGVLGNRTQRDVRGRSRGSNGGFTAEFVSEQSHFDHSVSHRSPQSDHKRNISKSSIKSFSSSSHNTNRSRNSSFDDHAHQNPSSNSKSGPRADIRQLIRTLSGI</sequence>
<dbReference type="Proteomes" id="UP001189624">
    <property type="component" value="Chromosome 6"/>
</dbReference>
<feature type="compositionally biased region" description="Basic and acidic residues" evidence="1">
    <location>
        <begin position="114"/>
        <end position="131"/>
    </location>
</feature>
<feature type="region of interest" description="Disordered" evidence="1">
    <location>
        <begin position="70"/>
        <end position="186"/>
    </location>
</feature>
<name>A0AA86T0Z7_9FABA</name>
<proteinExistence type="predicted"/>
<dbReference type="Pfam" id="PF05627">
    <property type="entry name" value="AvrRpt-cleavage"/>
    <property type="match status" value="1"/>
</dbReference>
<dbReference type="InterPro" id="IPR008700">
    <property type="entry name" value="TypeIII_avirulence_cleave"/>
</dbReference>
<protein>
    <recommendedName>
        <fullName evidence="2">RIN4 pathogenic type III effector avirulence factor Avr cleavage site domain-containing protein</fullName>
    </recommendedName>
</protein>
<dbReference type="AlphaFoldDB" id="A0AA86T0Z7"/>